<evidence type="ECO:0000313" key="3">
    <source>
        <dbReference type="Proteomes" id="UP000324222"/>
    </source>
</evidence>
<protein>
    <submittedName>
        <fullName evidence="2">Uncharacterized protein</fullName>
    </submittedName>
</protein>
<accession>A0A5B7HGU4</accession>
<evidence type="ECO:0000256" key="1">
    <source>
        <dbReference type="SAM" id="MobiDB-lite"/>
    </source>
</evidence>
<name>A0A5B7HGU4_PORTR</name>
<proteinExistence type="predicted"/>
<dbReference type="AlphaFoldDB" id="A0A5B7HGU4"/>
<evidence type="ECO:0000313" key="2">
    <source>
        <dbReference type="EMBL" id="MPC72051.1"/>
    </source>
</evidence>
<organism evidence="2 3">
    <name type="scientific">Portunus trituberculatus</name>
    <name type="common">Swimming crab</name>
    <name type="synonym">Neptunus trituberculatus</name>
    <dbReference type="NCBI Taxonomy" id="210409"/>
    <lineage>
        <taxon>Eukaryota</taxon>
        <taxon>Metazoa</taxon>
        <taxon>Ecdysozoa</taxon>
        <taxon>Arthropoda</taxon>
        <taxon>Crustacea</taxon>
        <taxon>Multicrustacea</taxon>
        <taxon>Malacostraca</taxon>
        <taxon>Eumalacostraca</taxon>
        <taxon>Eucarida</taxon>
        <taxon>Decapoda</taxon>
        <taxon>Pleocyemata</taxon>
        <taxon>Brachyura</taxon>
        <taxon>Eubrachyura</taxon>
        <taxon>Portunoidea</taxon>
        <taxon>Portunidae</taxon>
        <taxon>Portuninae</taxon>
        <taxon>Portunus</taxon>
    </lineage>
</organism>
<reference evidence="2 3" key="1">
    <citation type="submission" date="2019-05" db="EMBL/GenBank/DDBJ databases">
        <title>Another draft genome of Portunus trituberculatus and its Hox gene families provides insights of decapod evolution.</title>
        <authorList>
            <person name="Jeong J.-H."/>
            <person name="Song I."/>
            <person name="Kim S."/>
            <person name="Choi T."/>
            <person name="Kim D."/>
            <person name="Ryu S."/>
            <person name="Kim W."/>
        </authorList>
    </citation>
    <scope>NUCLEOTIDE SEQUENCE [LARGE SCALE GENOMIC DNA]</scope>
    <source>
        <tissue evidence="2">Muscle</tissue>
    </source>
</reference>
<dbReference type="EMBL" id="VSRR010034033">
    <property type="protein sequence ID" value="MPC72051.1"/>
    <property type="molecule type" value="Genomic_DNA"/>
</dbReference>
<keyword evidence="3" id="KW-1185">Reference proteome</keyword>
<dbReference type="Proteomes" id="UP000324222">
    <property type="component" value="Unassembled WGS sequence"/>
</dbReference>
<sequence length="105" mass="11937">MRIGGKHKSVVFHSRQSSARLRVVVSGLQEQRSGGVSEWWSGGETSRLEWMAADSLAFLPGEKLFGGRRSQCQREAGEERRRTHTSKLAARLSRPKKRSYLFPKH</sequence>
<gene>
    <name evidence="2" type="ORF">E2C01_066344</name>
</gene>
<feature type="region of interest" description="Disordered" evidence="1">
    <location>
        <begin position="69"/>
        <end position="90"/>
    </location>
</feature>
<comment type="caution">
    <text evidence="2">The sequence shown here is derived from an EMBL/GenBank/DDBJ whole genome shotgun (WGS) entry which is preliminary data.</text>
</comment>